<evidence type="ECO:0000313" key="1">
    <source>
        <dbReference type="EMBL" id="WAH40136.1"/>
    </source>
</evidence>
<dbReference type="Proteomes" id="UP001164761">
    <property type="component" value="Chromosome"/>
</dbReference>
<keyword evidence="2" id="KW-1185">Reference proteome</keyword>
<accession>A0ABY6ZDC2</accession>
<evidence type="ECO:0000313" key="2">
    <source>
        <dbReference type="Proteomes" id="UP001164761"/>
    </source>
</evidence>
<reference evidence="1" key="1">
    <citation type="submission" date="2022-08" db="EMBL/GenBank/DDBJ databases">
        <title>Alicyclobacillus fastidiosus DSM 17978, complete genome.</title>
        <authorList>
            <person name="Wang Q."/>
            <person name="Cai R."/>
            <person name="Wang Z."/>
        </authorList>
    </citation>
    <scope>NUCLEOTIDE SEQUENCE</scope>
    <source>
        <strain evidence="1">DSM 17978</strain>
    </source>
</reference>
<sequence>MEKLQPKPPTITVVGRWTQAHTKAYQDFVIRAVGTSRNGKEAN</sequence>
<gene>
    <name evidence="1" type="ORF">NZD89_17325</name>
</gene>
<protein>
    <submittedName>
        <fullName evidence="1">Uncharacterized protein</fullName>
    </submittedName>
</protein>
<proteinExistence type="predicted"/>
<name>A0ABY6ZDC2_9BACL</name>
<dbReference type="RefSeq" id="WP_268004034.1">
    <property type="nucleotide sequence ID" value="NZ_BSUT01000001.1"/>
</dbReference>
<organism evidence="1 2">
    <name type="scientific">Alicyclobacillus fastidiosus</name>
    <dbReference type="NCBI Taxonomy" id="392011"/>
    <lineage>
        <taxon>Bacteria</taxon>
        <taxon>Bacillati</taxon>
        <taxon>Bacillota</taxon>
        <taxon>Bacilli</taxon>
        <taxon>Bacillales</taxon>
        <taxon>Alicyclobacillaceae</taxon>
        <taxon>Alicyclobacillus</taxon>
    </lineage>
</organism>
<dbReference type="EMBL" id="CP104067">
    <property type="protein sequence ID" value="WAH40136.1"/>
    <property type="molecule type" value="Genomic_DNA"/>
</dbReference>